<dbReference type="OrthoDB" id="10543785at2759"/>
<dbReference type="EMBL" id="JABEZY010000005">
    <property type="protein sequence ID" value="MBA0738427.1"/>
    <property type="molecule type" value="Genomic_DNA"/>
</dbReference>
<evidence type="ECO:0000256" key="1">
    <source>
        <dbReference type="SAM" id="MobiDB-lite"/>
    </source>
</evidence>
<dbReference type="AlphaFoldDB" id="A0A7J9BQI5"/>
<organism evidence="2 3">
    <name type="scientific">Gossypium gossypioides</name>
    <name type="common">Mexican cotton</name>
    <name type="synonym">Selera gossypioides</name>
    <dbReference type="NCBI Taxonomy" id="34282"/>
    <lineage>
        <taxon>Eukaryota</taxon>
        <taxon>Viridiplantae</taxon>
        <taxon>Streptophyta</taxon>
        <taxon>Embryophyta</taxon>
        <taxon>Tracheophyta</taxon>
        <taxon>Spermatophyta</taxon>
        <taxon>Magnoliopsida</taxon>
        <taxon>eudicotyledons</taxon>
        <taxon>Gunneridae</taxon>
        <taxon>Pentapetalae</taxon>
        <taxon>rosids</taxon>
        <taxon>malvids</taxon>
        <taxon>Malvales</taxon>
        <taxon>Malvaceae</taxon>
        <taxon>Malvoideae</taxon>
        <taxon>Gossypium</taxon>
    </lineage>
</organism>
<reference evidence="2 3" key="1">
    <citation type="journal article" date="2019" name="Genome Biol. Evol.">
        <title>Insights into the evolution of the New World diploid cottons (Gossypium, subgenus Houzingenia) based on genome sequencing.</title>
        <authorList>
            <person name="Grover C.E."/>
            <person name="Arick M.A. 2nd"/>
            <person name="Thrash A."/>
            <person name="Conover J.L."/>
            <person name="Sanders W.S."/>
            <person name="Peterson D.G."/>
            <person name="Frelichowski J.E."/>
            <person name="Scheffler J.A."/>
            <person name="Scheffler B.E."/>
            <person name="Wendel J.F."/>
        </authorList>
    </citation>
    <scope>NUCLEOTIDE SEQUENCE [LARGE SCALE GENOMIC DNA]</scope>
    <source>
        <strain evidence="2">5</strain>
        <tissue evidence="2">Leaf</tissue>
    </source>
</reference>
<sequence>MLKPREKCYSSSSRPRYATSRSYDKRSWSRKRSNIT</sequence>
<feature type="region of interest" description="Disordered" evidence="1">
    <location>
        <begin position="1"/>
        <end position="36"/>
    </location>
</feature>
<evidence type="ECO:0000313" key="2">
    <source>
        <dbReference type="EMBL" id="MBA0738427.1"/>
    </source>
</evidence>
<name>A0A7J9BQI5_GOSGO</name>
<keyword evidence="3" id="KW-1185">Reference proteome</keyword>
<evidence type="ECO:0000313" key="3">
    <source>
        <dbReference type="Proteomes" id="UP000593579"/>
    </source>
</evidence>
<feature type="non-terminal residue" evidence="2">
    <location>
        <position position="36"/>
    </location>
</feature>
<gene>
    <name evidence="2" type="ORF">Gogos_011780</name>
</gene>
<proteinExistence type="predicted"/>
<dbReference type="Proteomes" id="UP000593579">
    <property type="component" value="Unassembled WGS sequence"/>
</dbReference>
<comment type="caution">
    <text evidence="2">The sequence shown here is derived from an EMBL/GenBank/DDBJ whole genome shotgun (WGS) entry which is preliminary data.</text>
</comment>
<accession>A0A7J9BQI5</accession>
<protein>
    <submittedName>
        <fullName evidence="2">Uncharacterized protein</fullName>
    </submittedName>
</protein>